<keyword evidence="5" id="KW-0677">Repeat</keyword>
<keyword evidence="4 9" id="KW-0812">Transmembrane</keyword>
<dbReference type="InterPro" id="IPR002067">
    <property type="entry name" value="MCP"/>
</dbReference>
<proteinExistence type="inferred from homology"/>
<dbReference type="PANTHER" id="PTHR45624">
    <property type="entry name" value="MITOCHONDRIAL BASIC AMINO ACIDS TRANSPORTER-RELATED"/>
    <property type="match status" value="1"/>
</dbReference>
<reference evidence="13" key="1">
    <citation type="journal article" date="2013" name="Genome Biol.">
        <title>Draft genome of the mountain pine beetle, Dendroctonus ponderosae Hopkins, a major forest pest.</title>
        <authorList>
            <person name="Keeling C.I."/>
            <person name="Yuen M.M."/>
            <person name="Liao N.Y."/>
            <person name="Docking T.R."/>
            <person name="Chan S.K."/>
            <person name="Taylor G.A."/>
            <person name="Palmquist D.L."/>
            <person name="Jackman S.D."/>
            <person name="Nguyen A."/>
            <person name="Li M."/>
            <person name="Henderson H."/>
            <person name="Janes J.K."/>
            <person name="Zhao Y."/>
            <person name="Pandoh P."/>
            <person name="Moore R."/>
            <person name="Sperling F.A."/>
            <person name="Huber D.P."/>
            <person name="Birol I."/>
            <person name="Jones S.J."/>
            <person name="Bohlmann J."/>
        </authorList>
    </citation>
    <scope>NUCLEOTIDE SEQUENCE</scope>
</reference>
<evidence type="ECO:0000256" key="10">
    <source>
        <dbReference type="RuleBase" id="RU000488"/>
    </source>
</evidence>
<evidence type="ECO:0000256" key="7">
    <source>
        <dbReference type="ARBA" id="ARBA00023128"/>
    </source>
</evidence>
<dbReference type="GO" id="GO:0005289">
    <property type="term" value="F:high-affinity L-arginine transmembrane transporter activity"/>
    <property type="evidence" value="ECO:0007669"/>
    <property type="project" value="TreeGrafter"/>
</dbReference>
<evidence type="ECO:0000313" key="12">
    <source>
        <dbReference type="EnsemblMetazoa" id="XP_019758816.1"/>
    </source>
</evidence>
<name>A0AAR5PDN6_DENPD</name>
<dbReference type="SUPFAM" id="SSF103506">
    <property type="entry name" value="Mitochondrial carrier"/>
    <property type="match status" value="1"/>
</dbReference>
<feature type="transmembrane region" description="Helical" evidence="11">
    <location>
        <begin position="6"/>
        <end position="23"/>
    </location>
</feature>
<comment type="similarity">
    <text evidence="2 10">Belongs to the mitochondrial carrier (TC 2.A.29) family.</text>
</comment>
<dbReference type="PANTHER" id="PTHR45624:SF1">
    <property type="entry name" value="SD08189P"/>
    <property type="match status" value="1"/>
</dbReference>
<evidence type="ECO:0000256" key="8">
    <source>
        <dbReference type="ARBA" id="ARBA00023136"/>
    </source>
</evidence>
<evidence type="ECO:0000256" key="2">
    <source>
        <dbReference type="ARBA" id="ARBA00006375"/>
    </source>
</evidence>
<evidence type="ECO:0000256" key="5">
    <source>
        <dbReference type="ARBA" id="ARBA00022737"/>
    </source>
</evidence>
<feature type="transmembrane region" description="Helical" evidence="11">
    <location>
        <begin position="43"/>
        <end position="62"/>
    </location>
</feature>
<organism evidence="12 13">
    <name type="scientific">Dendroctonus ponderosae</name>
    <name type="common">Mountain pine beetle</name>
    <dbReference type="NCBI Taxonomy" id="77166"/>
    <lineage>
        <taxon>Eukaryota</taxon>
        <taxon>Metazoa</taxon>
        <taxon>Ecdysozoa</taxon>
        <taxon>Arthropoda</taxon>
        <taxon>Hexapoda</taxon>
        <taxon>Insecta</taxon>
        <taxon>Pterygota</taxon>
        <taxon>Neoptera</taxon>
        <taxon>Endopterygota</taxon>
        <taxon>Coleoptera</taxon>
        <taxon>Polyphaga</taxon>
        <taxon>Cucujiformia</taxon>
        <taxon>Curculionidae</taxon>
        <taxon>Scolytinae</taxon>
        <taxon>Dendroctonus</taxon>
    </lineage>
</organism>
<evidence type="ECO:0000256" key="9">
    <source>
        <dbReference type="PROSITE-ProRule" id="PRU00282"/>
    </source>
</evidence>
<keyword evidence="7" id="KW-0496">Mitochondrion</keyword>
<evidence type="ECO:0000256" key="4">
    <source>
        <dbReference type="ARBA" id="ARBA00022692"/>
    </source>
</evidence>
<dbReference type="PROSITE" id="PS50920">
    <property type="entry name" value="SOLCAR"/>
    <property type="match status" value="2"/>
</dbReference>
<protein>
    <recommendedName>
        <fullName evidence="14">Mitochondrial carrier protein</fullName>
    </recommendedName>
</protein>
<sequence length="252" mass="28400">MSSPLIAYGPSNSLFFGGTGLFMKLLSGADQADLNYNQQRTKFLWNIFVSGCFGGFLQVTLMCPVELVKIALQTSTEDKSPWVHNANALKFEGSIHTFKTIFALKGLRGLYKGFVPMLIRDVPTGGIYFVVYEGLLPKNREDVQWYHKIWAGGWAGIASISTVLPVDVVKTRMQADDLLYPNYHNMTDCIQKLYREEGNLLVLLQVDNYKSKLSGIKFFWKGLPVITARAFPAHAMLFIGYDMTMIFLGSRR</sequence>
<dbReference type="InterPro" id="IPR018108">
    <property type="entry name" value="MCP_transmembrane"/>
</dbReference>
<dbReference type="InterPro" id="IPR023395">
    <property type="entry name" value="MCP_dom_sf"/>
</dbReference>
<accession>A0AAR5PDN6</accession>
<evidence type="ECO:0000256" key="11">
    <source>
        <dbReference type="SAM" id="Phobius"/>
    </source>
</evidence>
<dbReference type="Gene3D" id="1.50.40.10">
    <property type="entry name" value="Mitochondrial carrier domain"/>
    <property type="match status" value="1"/>
</dbReference>
<keyword evidence="8 9" id="KW-0472">Membrane</keyword>
<dbReference type="Pfam" id="PF00153">
    <property type="entry name" value="Mito_carr"/>
    <property type="match status" value="2"/>
</dbReference>
<dbReference type="PRINTS" id="PR00926">
    <property type="entry name" value="MITOCARRIER"/>
</dbReference>
<feature type="repeat" description="Solcar" evidence="9">
    <location>
        <begin position="41"/>
        <end position="138"/>
    </location>
</feature>
<dbReference type="AlphaFoldDB" id="A0AAR5PDN6"/>
<evidence type="ECO:0000256" key="1">
    <source>
        <dbReference type="ARBA" id="ARBA00004225"/>
    </source>
</evidence>
<dbReference type="GO" id="GO:1990575">
    <property type="term" value="P:mitochondrial L-ornithine transmembrane transport"/>
    <property type="evidence" value="ECO:0007669"/>
    <property type="project" value="TreeGrafter"/>
</dbReference>
<evidence type="ECO:0008006" key="14">
    <source>
        <dbReference type="Google" id="ProtNLM"/>
    </source>
</evidence>
<reference evidence="12" key="2">
    <citation type="submission" date="2024-08" db="UniProtKB">
        <authorList>
            <consortium name="EnsemblMetazoa"/>
        </authorList>
    </citation>
    <scope>IDENTIFICATION</scope>
</reference>
<evidence type="ECO:0000256" key="3">
    <source>
        <dbReference type="ARBA" id="ARBA00022448"/>
    </source>
</evidence>
<keyword evidence="13" id="KW-1185">Reference proteome</keyword>
<evidence type="ECO:0000313" key="13">
    <source>
        <dbReference type="Proteomes" id="UP000019118"/>
    </source>
</evidence>
<keyword evidence="3 10" id="KW-0813">Transport</keyword>
<dbReference type="GO" id="GO:0031966">
    <property type="term" value="C:mitochondrial membrane"/>
    <property type="evidence" value="ECO:0007669"/>
    <property type="project" value="UniProtKB-SubCell"/>
</dbReference>
<feature type="repeat" description="Solcar" evidence="9">
    <location>
        <begin position="143"/>
        <end position="247"/>
    </location>
</feature>
<evidence type="ECO:0000256" key="6">
    <source>
        <dbReference type="ARBA" id="ARBA00022989"/>
    </source>
</evidence>
<dbReference type="Proteomes" id="UP000019118">
    <property type="component" value="Unassembled WGS sequence"/>
</dbReference>
<dbReference type="EnsemblMetazoa" id="XM_019903257.1">
    <property type="protein sequence ID" value="XP_019758816.1"/>
    <property type="gene ID" value="LOC109536845"/>
</dbReference>
<dbReference type="InterPro" id="IPR050567">
    <property type="entry name" value="Mitochondrial_Carrier"/>
</dbReference>
<comment type="subcellular location">
    <subcellularLocation>
        <location evidence="1">Mitochondrion membrane</location>
        <topology evidence="1">Multi-pass membrane protein</topology>
    </subcellularLocation>
</comment>
<keyword evidence="6 11" id="KW-1133">Transmembrane helix</keyword>